<dbReference type="Gene3D" id="1.10.132.60">
    <property type="entry name" value="DNA polymerase family B, C-terminal domain"/>
    <property type="match status" value="1"/>
</dbReference>
<dbReference type="GO" id="GO:0003677">
    <property type="term" value="F:DNA binding"/>
    <property type="evidence" value="ECO:0007669"/>
    <property type="project" value="UniProtKB-KW"/>
</dbReference>
<evidence type="ECO:0000256" key="3">
    <source>
        <dbReference type="ARBA" id="ARBA00022695"/>
    </source>
</evidence>
<comment type="catalytic activity">
    <reaction evidence="6 7">
        <text>DNA(n) + a 2'-deoxyribonucleoside 5'-triphosphate = DNA(n+1) + diphosphate</text>
        <dbReference type="Rhea" id="RHEA:22508"/>
        <dbReference type="Rhea" id="RHEA-COMP:17339"/>
        <dbReference type="Rhea" id="RHEA-COMP:17340"/>
        <dbReference type="ChEBI" id="CHEBI:33019"/>
        <dbReference type="ChEBI" id="CHEBI:61560"/>
        <dbReference type="ChEBI" id="CHEBI:173112"/>
        <dbReference type="EC" id="2.7.7.7"/>
    </reaction>
</comment>
<dbReference type="InterPro" id="IPR042087">
    <property type="entry name" value="DNA_pol_B_thumb"/>
</dbReference>
<dbReference type="EMBL" id="DTFI01000017">
    <property type="protein sequence ID" value="HGI42905.1"/>
    <property type="molecule type" value="Genomic_DNA"/>
</dbReference>
<dbReference type="InterPro" id="IPR006134">
    <property type="entry name" value="DNA-dir_DNA_pol_B_multi_dom"/>
</dbReference>
<comment type="similarity">
    <text evidence="1 7">Belongs to the DNA polymerase type-B family.</text>
</comment>
<dbReference type="GO" id="GO:0003887">
    <property type="term" value="F:DNA-directed DNA polymerase activity"/>
    <property type="evidence" value="ECO:0007669"/>
    <property type="project" value="UniProtKB-KW"/>
</dbReference>
<dbReference type="InterPro" id="IPR006172">
    <property type="entry name" value="DNA-dir_DNA_pol_B"/>
</dbReference>
<protein>
    <recommendedName>
        <fullName evidence="7">DNA polymerase</fullName>
        <ecNumber evidence="7">2.7.7.7</ecNumber>
    </recommendedName>
</protein>
<proteinExistence type="inferred from homology"/>
<dbReference type="InterPro" id="IPR017964">
    <property type="entry name" value="DNA-dir_DNA_pol_B_CS"/>
</dbReference>
<evidence type="ECO:0000313" key="9">
    <source>
        <dbReference type="EMBL" id="HGI42905.1"/>
    </source>
</evidence>
<keyword evidence="7" id="KW-0235">DNA replication</keyword>
<evidence type="ECO:0000256" key="6">
    <source>
        <dbReference type="ARBA" id="ARBA00049244"/>
    </source>
</evidence>
<dbReference type="InterPro" id="IPR050240">
    <property type="entry name" value="DNA_pol_type-B"/>
</dbReference>
<keyword evidence="4 7" id="KW-0239">DNA-directed DNA polymerase</keyword>
<evidence type="ECO:0000256" key="7">
    <source>
        <dbReference type="RuleBase" id="RU000442"/>
    </source>
</evidence>
<name>A0A7C4FBS4_THEPE</name>
<keyword evidence="5 7" id="KW-0238">DNA-binding</keyword>
<sequence>MRSSESVVVDAFVSRGEARLWLRRLDGGVEVLRRDFEDYFLVEESALGFLASLWDQGFSVEEVERRLIDGKTATLLKVSHGSRRLLSKALRVVEGAGFTSYDSDVNVVQKLFASLGIVALRPYRRNGWLFTDGVDRVEPLSLATIGIDLYFRGSFLSKAIVRDGGGERVFDGSESRVLESLDAVFRELDPDIVAVNMPVDELRRLAIGIRRRHGWFRLGRGEGVLEGRIFVERGLLDGIGLAGLEERCRATGLSPTVAGVTSYGRLIDARQVYLLLRRGYAVPRARHRNVHVRTMLELHRGDRGGLIYQPVTGIYGNVAELDFESMFPNLIVRYNISYETVSLGGVAREPRGILVDVVEPLLERRLRFKDMARELSGGTKKFADQRQKELKMILVSSYGYSGNNYNRLGNPLTFEWINRLARRVMLGVYGLLRERGYTVIYGDTDSVFVYRDGASRSDYEELAREIAEKYQMPIKVDKLFRFIAFPEAKTTRTSPVKRYFGVTVEGEYVFKGIEAARSDYPPLVRDFQVRLIKTVFSTLEKSCVDRAVSAAEELLRREVERLRSGLVPVEELLIEKTLRRGKYRVKAMHVVAAQQAGMSGKGSKVCFVLARHPKSSPHLRVRVPGTGTILPDYDAYERLLVRAYETVVSPLVNVKVSAFCQRQA</sequence>
<accession>A0A7C4FBS4</accession>
<dbReference type="Gene3D" id="3.90.1600.10">
    <property type="entry name" value="Palm domain of DNA polymerase"/>
    <property type="match status" value="1"/>
</dbReference>
<evidence type="ECO:0000256" key="1">
    <source>
        <dbReference type="ARBA" id="ARBA00005755"/>
    </source>
</evidence>
<comment type="caution">
    <text evidence="9">The sequence shown here is derived from an EMBL/GenBank/DDBJ whole genome shotgun (WGS) entry which is preliminary data.</text>
</comment>
<dbReference type="InterPro" id="IPR043502">
    <property type="entry name" value="DNA/RNA_pol_sf"/>
</dbReference>
<keyword evidence="2 7" id="KW-0808">Transferase</keyword>
<dbReference type="PANTHER" id="PTHR10322:SF23">
    <property type="entry name" value="DNA POLYMERASE DELTA CATALYTIC SUBUNIT"/>
    <property type="match status" value="1"/>
</dbReference>
<dbReference type="SUPFAM" id="SSF56672">
    <property type="entry name" value="DNA/RNA polymerases"/>
    <property type="match status" value="1"/>
</dbReference>
<dbReference type="PRINTS" id="PR00106">
    <property type="entry name" value="DNAPOLB"/>
</dbReference>
<evidence type="ECO:0000256" key="5">
    <source>
        <dbReference type="ARBA" id="ARBA00023125"/>
    </source>
</evidence>
<dbReference type="GO" id="GO:0006261">
    <property type="term" value="P:DNA-templated DNA replication"/>
    <property type="evidence" value="ECO:0007669"/>
    <property type="project" value="TreeGrafter"/>
</dbReference>
<dbReference type="Gene3D" id="1.10.287.690">
    <property type="entry name" value="Helix hairpin bin"/>
    <property type="match status" value="1"/>
</dbReference>
<evidence type="ECO:0000256" key="4">
    <source>
        <dbReference type="ARBA" id="ARBA00022932"/>
    </source>
</evidence>
<gene>
    <name evidence="9" type="ORF">ENV17_00770</name>
</gene>
<dbReference type="Pfam" id="PF00136">
    <property type="entry name" value="DNA_pol_B"/>
    <property type="match status" value="1"/>
</dbReference>
<dbReference type="AlphaFoldDB" id="A0A7C4FBS4"/>
<dbReference type="SMART" id="SM00486">
    <property type="entry name" value="POLBc"/>
    <property type="match status" value="1"/>
</dbReference>
<organism evidence="9">
    <name type="scientific">Thermofilum pendens</name>
    <dbReference type="NCBI Taxonomy" id="2269"/>
    <lineage>
        <taxon>Archaea</taxon>
        <taxon>Thermoproteota</taxon>
        <taxon>Thermoprotei</taxon>
        <taxon>Thermofilales</taxon>
        <taxon>Thermofilaceae</taxon>
        <taxon>Thermofilum</taxon>
    </lineage>
</organism>
<dbReference type="PROSITE" id="PS00116">
    <property type="entry name" value="DNA_POLYMERASE_B"/>
    <property type="match status" value="1"/>
</dbReference>
<dbReference type="EC" id="2.7.7.7" evidence="7"/>
<feature type="domain" description="DNA-directed DNA polymerase family B multifunctional" evidence="8">
    <location>
        <begin position="301"/>
        <end position="593"/>
    </location>
</feature>
<dbReference type="InterPro" id="IPR023211">
    <property type="entry name" value="DNA_pol_palm_dom_sf"/>
</dbReference>
<dbReference type="PANTHER" id="PTHR10322">
    <property type="entry name" value="DNA POLYMERASE CATALYTIC SUBUNIT"/>
    <property type="match status" value="1"/>
</dbReference>
<dbReference type="SUPFAM" id="SSF53098">
    <property type="entry name" value="Ribonuclease H-like"/>
    <property type="match status" value="1"/>
</dbReference>
<dbReference type="GO" id="GO:0000166">
    <property type="term" value="F:nucleotide binding"/>
    <property type="evidence" value="ECO:0007669"/>
    <property type="project" value="InterPro"/>
</dbReference>
<dbReference type="InterPro" id="IPR012337">
    <property type="entry name" value="RNaseH-like_sf"/>
</dbReference>
<evidence type="ECO:0000256" key="2">
    <source>
        <dbReference type="ARBA" id="ARBA00022679"/>
    </source>
</evidence>
<keyword evidence="3 7" id="KW-0548">Nucleotidyltransferase</keyword>
<reference evidence="9" key="1">
    <citation type="journal article" date="2020" name="mSystems">
        <title>Genome- and Community-Level Interaction Insights into Carbon Utilization and Element Cycling Functions of Hydrothermarchaeota in Hydrothermal Sediment.</title>
        <authorList>
            <person name="Zhou Z."/>
            <person name="Liu Y."/>
            <person name="Xu W."/>
            <person name="Pan J."/>
            <person name="Luo Z.H."/>
            <person name="Li M."/>
        </authorList>
    </citation>
    <scope>NUCLEOTIDE SEQUENCE [LARGE SCALE GENOMIC DNA]</scope>
    <source>
        <strain evidence="9">SpSt-735</strain>
    </source>
</reference>
<evidence type="ECO:0000259" key="8">
    <source>
        <dbReference type="Pfam" id="PF00136"/>
    </source>
</evidence>